<evidence type="ECO:0000256" key="2">
    <source>
        <dbReference type="ARBA" id="ARBA00010446"/>
    </source>
</evidence>
<keyword evidence="8" id="KW-1185">Reference proteome</keyword>
<feature type="non-terminal residue" evidence="7">
    <location>
        <position position="61"/>
    </location>
</feature>
<proteinExistence type="inferred from homology"/>
<dbReference type="InterPro" id="IPR001338">
    <property type="entry name" value="Class_I_Hydrophobin"/>
</dbReference>
<comment type="caution">
    <text evidence="7">The sequence shown here is derived from an EMBL/GenBank/DDBJ whole genome shotgun (WGS) entry which is preliminary data.</text>
</comment>
<evidence type="ECO:0000256" key="5">
    <source>
        <dbReference type="ARBA" id="ARBA00023157"/>
    </source>
</evidence>
<evidence type="ECO:0000256" key="1">
    <source>
        <dbReference type="ARBA" id="ARBA00004191"/>
    </source>
</evidence>
<dbReference type="AlphaFoldDB" id="A0AAD4C8C6"/>
<comment type="similarity">
    <text evidence="2 6">Belongs to the fungal hydrophobin family.</text>
</comment>
<evidence type="ECO:0000256" key="4">
    <source>
        <dbReference type="ARBA" id="ARBA00022525"/>
    </source>
</evidence>
<dbReference type="Proteomes" id="UP001194468">
    <property type="component" value="Unassembled WGS sequence"/>
</dbReference>
<evidence type="ECO:0000313" key="8">
    <source>
        <dbReference type="Proteomes" id="UP001194468"/>
    </source>
</evidence>
<comment type="subcellular location">
    <subcellularLocation>
        <location evidence="1 6">Secreted</location>
        <location evidence="1 6">Cell wall</location>
    </subcellularLocation>
</comment>
<accession>A0AAD4C8C6</accession>
<protein>
    <recommendedName>
        <fullName evidence="6">Hydrophobin</fullName>
    </recommendedName>
</protein>
<evidence type="ECO:0000256" key="3">
    <source>
        <dbReference type="ARBA" id="ARBA00022512"/>
    </source>
</evidence>
<evidence type="ECO:0000313" key="7">
    <source>
        <dbReference type="EMBL" id="KAF8452326.1"/>
    </source>
</evidence>
<keyword evidence="3 6" id="KW-0134">Cell wall</keyword>
<dbReference type="SMART" id="SM00075">
    <property type="entry name" value="HYDRO"/>
    <property type="match status" value="1"/>
</dbReference>
<evidence type="ECO:0000256" key="6">
    <source>
        <dbReference type="RuleBase" id="RU365009"/>
    </source>
</evidence>
<dbReference type="CDD" id="cd23507">
    <property type="entry name" value="hydrophobin_I"/>
    <property type="match status" value="1"/>
</dbReference>
<keyword evidence="5 6" id="KW-1015">Disulfide bond</keyword>
<gene>
    <name evidence="7" type="ORF">L210DRAFT_3384710</name>
</gene>
<dbReference type="GO" id="GO:0009277">
    <property type="term" value="C:fungal-type cell wall"/>
    <property type="evidence" value="ECO:0007669"/>
    <property type="project" value="InterPro"/>
</dbReference>
<dbReference type="GO" id="GO:0005199">
    <property type="term" value="F:structural constituent of cell wall"/>
    <property type="evidence" value="ECO:0007669"/>
    <property type="project" value="InterPro"/>
</dbReference>
<organism evidence="7 8">
    <name type="scientific">Boletus edulis BED1</name>
    <dbReference type="NCBI Taxonomy" id="1328754"/>
    <lineage>
        <taxon>Eukaryota</taxon>
        <taxon>Fungi</taxon>
        <taxon>Dikarya</taxon>
        <taxon>Basidiomycota</taxon>
        <taxon>Agaricomycotina</taxon>
        <taxon>Agaricomycetes</taxon>
        <taxon>Agaricomycetidae</taxon>
        <taxon>Boletales</taxon>
        <taxon>Boletineae</taxon>
        <taxon>Boletaceae</taxon>
        <taxon>Boletoideae</taxon>
        <taxon>Boletus</taxon>
    </lineage>
</organism>
<reference evidence="7" key="1">
    <citation type="submission" date="2019-10" db="EMBL/GenBank/DDBJ databases">
        <authorList>
            <consortium name="DOE Joint Genome Institute"/>
            <person name="Kuo A."/>
            <person name="Miyauchi S."/>
            <person name="Kiss E."/>
            <person name="Drula E."/>
            <person name="Kohler A."/>
            <person name="Sanchez-Garcia M."/>
            <person name="Andreopoulos B."/>
            <person name="Barry K.W."/>
            <person name="Bonito G."/>
            <person name="Buee M."/>
            <person name="Carver A."/>
            <person name="Chen C."/>
            <person name="Cichocki N."/>
            <person name="Clum A."/>
            <person name="Culley D."/>
            <person name="Crous P.W."/>
            <person name="Fauchery L."/>
            <person name="Girlanda M."/>
            <person name="Hayes R."/>
            <person name="Keri Z."/>
            <person name="LaButti K."/>
            <person name="Lipzen A."/>
            <person name="Lombard V."/>
            <person name="Magnuson J."/>
            <person name="Maillard F."/>
            <person name="Morin E."/>
            <person name="Murat C."/>
            <person name="Nolan M."/>
            <person name="Ohm R."/>
            <person name="Pangilinan J."/>
            <person name="Pereira M."/>
            <person name="Perotto S."/>
            <person name="Peter M."/>
            <person name="Riley R."/>
            <person name="Sitrit Y."/>
            <person name="Stielow B."/>
            <person name="Szollosi G."/>
            <person name="Zifcakova L."/>
            <person name="Stursova M."/>
            <person name="Spatafora J.W."/>
            <person name="Tedersoo L."/>
            <person name="Vaario L.-M."/>
            <person name="Yamada A."/>
            <person name="Yan M."/>
            <person name="Wang P."/>
            <person name="Xu J."/>
            <person name="Bruns T."/>
            <person name="Baldrian P."/>
            <person name="Vilgalys R."/>
            <person name="Henrissat B."/>
            <person name="Grigoriev I.V."/>
            <person name="Hibbett D."/>
            <person name="Nagy L.G."/>
            <person name="Martin F.M."/>
        </authorList>
    </citation>
    <scope>NUCLEOTIDE SEQUENCE</scope>
    <source>
        <strain evidence="7">BED1</strain>
    </source>
</reference>
<reference evidence="7" key="2">
    <citation type="journal article" date="2020" name="Nat. Commun.">
        <title>Large-scale genome sequencing of mycorrhizal fungi provides insights into the early evolution of symbiotic traits.</title>
        <authorList>
            <person name="Miyauchi S."/>
            <person name="Kiss E."/>
            <person name="Kuo A."/>
            <person name="Drula E."/>
            <person name="Kohler A."/>
            <person name="Sanchez-Garcia M."/>
            <person name="Morin E."/>
            <person name="Andreopoulos B."/>
            <person name="Barry K.W."/>
            <person name="Bonito G."/>
            <person name="Buee M."/>
            <person name="Carver A."/>
            <person name="Chen C."/>
            <person name="Cichocki N."/>
            <person name="Clum A."/>
            <person name="Culley D."/>
            <person name="Crous P.W."/>
            <person name="Fauchery L."/>
            <person name="Girlanda M."/>
            <person name="Hayes R.D."/>
            <person name="Keri Z."/>
            <person name="LaButti K."/>
            <person name="Lipzen A."/>
            <person name="Lombard V."/>
            <person name="Magnuson J."/>
            <person name="Maillard F."/>
            <person name="Murat C."/>
            <person name="Nolan M."/>
            <person name="Ohm R.A."/>
            <person name="Pangilinan J."/>
            <person name="Pereira M.F."/>
            <person name="Perotto S."/>
            <person name="Peter M."/>
            <person name="Pfister S."/>
            <person name="Riley R."/>
            <person name="Sitrit Y."/>
            <person name="Stielow J.B."/>
            <person name="Szollosi G."/>
            <person name="Zifcakova L."/>
            <person name="Stursova M."/>
            <person name="Spatafora J.W."/>
            <person name="Tedersoo L."/>
            <person name="Vaario L.M."/>
            <person name="Yamada A."/>
            <person name="Yan M."/>
            <person name="Wang P."/>
            <person name="Xu J."/>
            <person name="Bruns T."/>
            <person name="Baldrian P."/>
            <person name="Vilgalys R."/>
            <person name="Dunand C."/>
            <person name="Henrissat B."/>
            <person name="Grigoriev I.V."/>
            <person name="Hibbett D."/>
            <person name="Nagy L.G."/>
            <person name="Martin F.M."/>
        </authorList>
    </citation>
    <scope>NUCLEOTIDE SEQUENCE</scope>
    <source>
        <strain evidence="7">BED1</strain>
    </source>
</reference>
<dbReference type="Pfam" id="PF01185">
    <property type="entry name" value="Hydrophobin"/>
    <property type="match status" value="1"/>
</dbReference>
<dbReference type="EMBL" id="WHUW01000001">
    <property type="protein sequence ID" value="KAF8452326.1"/>
    <property type="molecule type" value="Genomic_DNA"/>
</dbReference>
<keyword evidence="6" id="KW-0732">Signal</keyword>
<sequence>AGLAGLLGLGDILGNIGLSCDPINVLGIGNGADCQEQAVCCTDVTQNGFLNFGCSPVIANL</sequence>
<keyword evidence="4 6" id="KW-0964">Secreted</keyword>
<name>A0AAD4C8C6_BOLED</name>